<dbReference type="InterPro" id="IPR013249">
    <property type="entry name" value="RNA_pol_sigma70_r4_t2"/>
</dbReference>
<feature type="domain" description="RNA polymerase sigma-70 region 2" evidence="6">
    <location>
        <begin position="24"/>
        <end position="90"/>
    </location>
</feature>
<keyword evidence="3" id="KW-0731">Sigma factor</keyword>
<feature type="domain" description="RNA polymerase sigma factor 70 region 4 type 2" evidence="7">
    <location>
        <begin position="120"/>
        <end position="167"/>
    </location>
</feature>
<keyword evidence="2" id="KW-0805">Transcription regulation</keyword>
<dbReference type="InterPro" id="IPR014284">
    <property type="entry name" value="RNA_pol_sigma-70_dom"/>
</dbReference>
<dbReference type="Proteomes" id="UP000642920">
    <property type="component" value="Unassembled WGS sequence"/>
</dbReference>
<comment type="caution">
    <text evidence="8">The sequence shown here is derived from an EMBL/GenBank/DDBJ whole genome shotgun (WGS) entry which is preliminary data.</text>
</comment>
<evidence type="ECO:0000256" key="1">
    <source>
        <dbReference type="ARBA" id="ARBA00010641"/>
    </source>
</evidence>
<dbReference type="PANTHER" id="PTHR43133:SF8">
    <property type="entry name" value="RNA POLYMERASE SIGMA FACTOR HI_1459-RELATED"/>
    <property type="match status" value="1"/>
</dbReference>
<dbReference type="Gene3D" id="1.10.1740.10">
    <property type="match status" value="1"/>
</dbReference>
<sequence>MNAEQINKSIQRVLAGEVRAYEPLVDAHKQFIYNLVLSIVKNQPEAEELTMDVFIKAYDKLHTFKGEAKFSTWLYTIAYRLALMHLRKHKPYKEEINDQHHVKSEDQLKESDVNYVIEIALKDLTEIESALINFYYLKELNLREIEEITGIKAETAKVKIHRIRKKLSTILEKRFSSDELKTIMTF</sequence>
<dbReference type="Pfam" id="PF08281">
    <property type="entry name" value="Sigma70_r4_2"/>
    <property type="match status" value="1"/>
</dbReference>
<comment type="similarity">
    <text evidence="1">Belongs to the sigma-70 factor family. ECF subfamily.</text>
</comment>
<keyword evidence="4" id="KW-0238">DNA-binding</keyword>
<dbReference type="InterPro" id="IPR013325">
    <property type="entry name" value="RNA_pol_sigma_r2"/>
</dbReference>
<dbReference type="GO" id="GO:0006352">
    <property type="term" value="P:DNA-templated transcription initiation"/>
    <property type="evidence" value="ECO:0007669"/>
    <property type="project" value="InterPro"/>
</dbReference>
<dbReference type="Gene3D" id="1.10.10.10">
    <property type="entry name" value="Winged helix-like DNA-binding domain superfamily/Winged helix DNA-binding domain"/>
    <property type="match status" value="1"/>
</dbReference>
<dbReference type="PANTHER" id="PTHR43133">
    <property type="entry name" value="RNA POLYMERASE ECF-TYPE SIGMA FACTO"/>
    <property type="match status" value="1"/>
</dbReference>
<dbReference type="RefSeq" id="WP_201919377.1">
    <property type="nucleotide sequence ID" value="NZ_JAERQG010000002.1"/>
</dbReference>
<dbReference type="InterPro" id="IPR036388">
    <property type="entry name" value="WH-like_DNA-bd_sf"/>
</dbReference>
<accession>A0A937DJC9</accession>
<dbReference type="SUPFAM" id="SSF88946">
    <property type="entry name" value="Sigma2 domain of RNA polymerase sigma factors"/>
    <property type="match status" value="1"/>
</dbReference>
<dbReference type="NCBIfam" id="TIGR02937">
    <property type="entry name" value="sigma70-ECF"/>
    <property type="match status" value="1"/>
</dbReference>
<organism evidence="8 9">
    <name type="scientific">Marivirga atlantica</name>
    <dbReference type="NCBI Taxonomy" id="1548457"/>
    <lineage>
        <taxon>Bacteria</taxon>
        <taxon>Pseudomonadati</taxon>
        <taxon>Bacteroidota</taxon>
        <taxon>Cytophagia</taxon>
        <taxon>Cytophagales</taxon>
        <taxon>Marivirgaceae</taxon>
        <taxon>Marivirga</taxon>
    </lineage>
</organism>
<evidence type="ECO:0000256" key="5">
    <source>
        <dbReference type="ARBA" id="ARBA00023163"/>
    </source>
</evidence>
<dbReference type="GO" id="GO:0003677">
    <property type="term" value="F:DNA binding"/>
    <property type="evidence" value="ECO:0007669"/>
    <property type="project" value="UniProtKB-KW"/>
</dbReference>
<name>A0A937DJC9_9BACT</name>
<evidence type="ECO:0000256" key="4">
    <source>
        <dbReference type="ARBA" id="ARBA00023125"/>
    </source>
</evidence>
<proteinExistence type="inferred from homology"/>
<keyword evidence="5" id="KW-0804">Transcription</keyword>
<dbReference type="Pfam" id="PF04542">
    <property type="entry name" value="Sigma70_r2"/>
    <property type="match status" value="1"/>
</dbReference>
<dbReference type="EMBL" id="JAERQG010000002">
    <property type="protein sequence ID" value="MBL0765081.1"/>
    <property type="molecule type" value="Genomic_DNA"/>
</dbReference>
<evidence type="ECO:0000256" key="2">
    <source>
        <dbReference type="ARBA" id="ARBA00023015"/>
    </source>
</evidence>
<evidence type="ECO:0000256" key="3">
    <source>
        <dbReference type="ARBA" id="ARBA00023082"/>
    </source>
</evidence>
<keyword evidence="9" id="KW-1185">Reference proteome</keyword>
<evidence type="ECO:0000313" key="8">
    <source>
        <dbReference type="EMBL" id="MBL0765081.1"/>
    </source>
</evidence>
<reference evidence="8" key="1">
    <citation type="submission" date="2021-01" db="EMBL/GenBank/DDBJ databases">
        <title>Marivirga sp. nov., isolated from intertidal surface sediments.</title>
        <authorList>
            <person name="Zhang M."/>
        </authorList>
    </citation>
    <scope>NUCLEOTIDE SEQUENCE</scope>
    <source>
        <strain evidence="8">SM1354</strain>
    </source>
</reference>
<gene>
    <name evidence="8" type="ORF">JKP34_07460</name>
</gene>
<dbReference type="SUPFAM" id="SSF88659">
    <property type="entry name" value="Sigma3 and sigma4 domains of RNA polymerase sigma factors"/>
    <property type="match status" value="1"/>
</dbReference>
<dbReference type="InterPro" id="IPR013324">
    <property type="entry name" value="RNA_pol_sigma_r3/r4-like"/>
</dbReference>
<dbReference type="GO" id="GO:0016987">
    <property type="term" value="F:sigma factor activity"/>
    <property type="evidence" value="ECO:0007669"/>
    <property type="project" value="UniProtKB-KW"/>
</dbReference>
<protein>
    <submittedName>
        <fullName evidence="8">Sigma-70 family RNA polymerase sigma factor</fullName>
    </submittedName>
</protein>
<evidence type="ECO:0000259" key="6">
    <source>
        <dbReference type="Pfam" id="PF04542"/>
    </source>
</evidence>
<dbReference type="InterPro" id="IPR007627">
    <property type="entry name" value="RNA_pol_sigma70_r2"/>
</dbReference>
<dbReference type="InterPro" id="IPR039425">
    <property type="entry name" value="RNA_pol_sigma-70-like"/>
</dbReference>
<evidence type="ECO:0000313" key="9">
    <source>
        <dbReference type="Proteomes" id="UP000642920"/>
    </source>
</evidence>
<dbReference type="AlphaFoldDB" id="A0A937DJC9"/>
<evidence type="ECO:0000259" key="7">
    <source>
        <dbReference type="Pfam" id="PF08281"/>
    </source>
</evidence>